<organism evidence="2 3">
    <name type="scientific">Macrostomum lignano</name>
    <dbReference type="NCBI Taxonomy" id="282301"/>
    <lineage>
        <taxon>Eukaryota</taxon>
        <taxon>Metazoa</taxon>
        <taxon>Spiralia</taxon>
        <taxon>Lophotrochozoa</taxon>
        <taxon>Platyhelminthes</taxon>
        <taxon>Rhabditophora</taxon>
        <taxon>Macrostomorpha</taxon>
        <taxon>Macrostomida</taxon>
        <taxon>Macrostomidae</taxon>
        <taxon>Macrostomum</taxon>
    </lineage>
</organism>
<reference evidence="3" key="1">
    <citation type="submission" date="2016-11" db="UniProtKB">
        <authorList>
            <consortium name="WormBaseParasite"/>
        </authorList>
    </citation>
    <scope>IDENTIFICATION</scope>
</reference>
<dbReference type="Proteomes" id="UP000095280">
    <property type="component" value="Unplaced"/>
</dbReference>
<proteinExistence type="predicted"/>
<sequence length="300" mass="33514">ACASSVLILILQGLPQPRPLILQGLRSPSLIPQGLRSPVHLISSERCPWRAPSSASSEPAQPLLRSQRTAAISRQDPESLLRLVAAHWTRLRHLRPDLSAASCPPAFKDRPRRPGPKDMQTQARSSLEDLPRRDCERWAAAQVAAVKRRRGGSAPVPVAACRWRQRAAASDLGVLAEAEVADGPRACRTCCRQHGTQQQHGSRQQQQQQQQKEKDKIRLCAAIFLLNNYRYVQNRLERDKMTATVQAYNYEAIKFFEEHQNKNRQSYLNRGLHAQQPLSLAGGCEYCSGGSGVRRPTNGR</sequence>
<dbReference type="AlphaFoldDB" id="A0A1I8FAZ6"/>
<name>A0A1I8FAZ6_9PLAT</name>
<dbReference type="WBParaSite" id="maker-unitig_26779-snap-gene-0.2-mRNA-1">
    <property type="protein sequence ID" value="maker-unitig_26779-snap-gene-0.2-mRNA-1"/>
    <property type="gene ID" value="maker-unitig_26779-snap-gene-0.2"/>
</dbReference>
<feature type="region of interest" description="Disordered" evidence="1">
    <location>
        <begin position="100"/>
        <end position="129"/>
    </location>
</feature>
<keyword evidence="2" id="KW-1185">Reference proteome</keyword>
<protein>
    <submittedName>
        <fullName evidence="3">Cystatin domain-containing protein</fullName>
    </submittedName>
</protein>
<evidence type="ECO:0000256" key="1">
    <source>
        <dbReference type="SAM" id="MobiDB-lite"/>
    </source>
</evidence>
<accession>A0A1I8FAZ6</accession>
<evidence type="ECO:0000313" key="2">
    <source>
        <dbReference type="Proteomes" id="UP000095280"/>
    </source>
</evidence>
<evidence type="ECO:0000313" key="3">
    <source>
        <dbReference type="WBParaSite" id="maker-unitig_26779-snap-gene-0.2-mRNA-1"/>
    </source>
</evidence>